<dbReference type="FunCoup" id="A0A0H2RDS6">
    <property type="interactions" value="24"/>
</dbReference>
<evidence type="ECO:0000256" key="1">
    <source>
        <dbReference type="ARBA" id="ARBA00004245"/>
    </source>
</evidence>
<evidence type="ECO:0000256" key="8">
    <source>
        <dbReference type="SAM" id="MobiDB-lite"/>
    </source>
</evidence>
<feature type="domain" description="F-BAR" evidence="10">
    <location>
        <begin position="28"/>
        <end position="281"/>
    </location>
</feature>
<dbReference type="InterPro" id="IPR001452">
    <property type="entry name" value="SH3_domain"/>
</dbReference>
<evidence type="ECO:0000256" key="4">
    <source>
        <dbReference type="ARBA" id="ARBA00022553"/>
    </source>
</evidence>
<feature type="compositionally biased region" description="Low complexity" evidence="8">
    <location>
        <begin position="761"/>
        <end position="770"/>
    </location>
</feature>
<dbReference type="InterPro" id="IPR031160">
    <property type="entry name" value="F_BAR_dom"/>
</dbReference>
<evidence type="ECO:0000256" key="7">
    <source>
        <dbReference type="PROSITE-ProRule" id="PRU01077"/>
    </source>
</evidence>
<evidence type="ECO:0000256" key="6">
    <source>
        <dbReference type="PROSITE-ProRule" id="PRU00192"/>
    </source>
</evidence>
<organism evidence="11 12">
    <name type="scientific">Schizopora paradoxa</name>
    <dbReference type="NCBI Taxonomy" id="27342"/>
    <lineage>
        <taxon>Eukaryota</taxon>
        <taxon>Fungi</taxon>
        <taxon>Dikarya</taxon>
        <taxon>Basidiomycota</taxon>
        <taxon>Agaricomycotina</taxon>
        <taxon>Agaricomycetes</taxon>
        <taxon>Hymenochaetales</taxon>
        <taxon>Schizoporaceae</taxon>
        <taxon>Schizopora</taxon>
    </lineage>
</organism>
<feature type="compositionally biased region" description="Polar residues" evidence="8">
    <location>
        <begin position="522"/>
        <end position="532"/>
    </location>
</feature>
<evidence type="ECO:0000259" key="10">
    <source>
        <dbReference type="PROSITE" id="PS51741"/>
    </source>
</evidence>
<feature type="compositionally biased region" description="Basic and acidic residues" evidence="8">
    <location>
        <begin position="591"/>
        <end position="601"/>
    </location>
</feature>
<dbReference type="FunFam" id="1.20.1270.60:FF:000045">
    <property type="entry name" value="Cell division control protein"/>
    <property type="match status" value="1"/>
</dbReference>
<dbReference type="PANTHER" id="PTHR23065">
    <property type="entry name" value="PROLINE-SERINE-THREONINE PHOSPHATASE INTERACTING PROTEIN 1"/>
    <property type="match status" value="1"/>
</dbReference>
<feature type="region of interest" description="Disordered" evidence="8">
    <location>
        <begin position="661"/>
        <end position="828"/>
    </location>
</feature>
<dbReference type="EMBL" id="KQ086047">
    <property type="protein sequence ID" value="KLO09702.1"/>
    <property type="molecule type" value="Genomic_DNA"/>
</dbReference>
<dbReference type="PROSITE" id="PS50002">
    <property type="entry name" value="SH3"/>
    <property type="match status" value="1"/>
</dbReference>
<dbReference type="SUPFAM" id="SSF50044">
    <property type="entry name" value="SH3-domain"/>
    <property type="match status" value="1"/>
</dbReference>
<keyword evidence="12" id="KW-1185">Reference proteome</keyword>
<dbReference type="InterPro" id="IPR027267">
    <property type="entry name" value="AH/BAR_dom_sf"/>
</dbReference>
<feature type="region of interest" description="Disordered" evidence="8">
    <location>
        <begin position="566"/>
        <end position="648"/>
    </location>
</feature>
<dbReference type="CDD" id="cd00174">
    <property type="entry name" value="SH3"/>
    <property type="match status" value="1"/>
</dbReference>
<name>A0A0H2RDS6_9AGAM</name>
<comment type="subcellular location">
    <subcellularLocation>
        <location evidence="1">Cytoplasm</location>
        <location evidence="1">Cytoskeleton</location>
    </subcellularLocation>
</comment>
<dbReference type="Proteomes" id="UP000053477">
    <property type="component" value="Unassembled WGS sequence"/>
</dbReference>
<protein>
    <recommendedName>
        <fullName evidence="13">SH3 domain-containing protein</fullName>
    </recommendedName>
</protein>
<evidence type="ECO:0000313" key="12">
    <source>
        <dbReference type="Proteomes" id="UP000053477"/>
    </source>
</evidence>
<dbReference type="FunFam" id="2.30.30.40:FF:000312">
    <property type="entry name" value="Related to Cell division control protein 15"/>
    <property type="match status" value="1"/>
</dbReference>
<dbReference type="InParanoid" id="A0A0H2RDS6"/>
<dbReference type="SMART" id="SM00055">
    <property type="entry name" value="FCH"/>
    <property type="match status" value="1"/>
</dbReference>
<feature type="compositionally biased region" description="Polar residues" evidence="8">
    <location>
        <begin position="688"/>
        <end position="697"/>
    </location>
</feature>
<proteinExistence type="predicted"/>
<dbReference type="SMART" id="SM00326">
    <property type="entry name" value="SH3"/>
    <property type="match status" value="1"/>
</dbReference>
<dbReference type="STRING" id="27342.A0A0H2RDS6"/>
<dbReference type="GO" id="GO:0005543">
    <property type="term" value="F:phospholipid binding"/>
    <property type="evidence" value="ECO:0007669"/>
    <property type="project" value="TreeGrafter"/>
</dbReference>
<dbReference type="Pfam" id="PF00611">
    <property type="entry name" value="FCH"/>
    <property type="match status" value="1"/>
</dbReference>
<dbReference type="OrthoDB" id="19092at2759"/>
<dbReference type="GO" id="GO:0120104">
    <property type="term" value="C:mitotic actomyosin contractile ring, proximal layer"/>
    <property type="evidence" value="ECO:0007669"/>
    <property type="project" value="TreeGrafter"/>
</dbReference>
<dbReference type="GO" id="GO:0009898">
    <property type="term" value="C:cytoplasmic side of plasma membrane"/>
    <property type="evidence" value="ECO:0007669"/>
    <property type="project" value="TreeGrafter"/>
</dbReference>
<feature type="region of interest" description="Disordered" evidence="8">
    <location>
        <begin position="1"/>
        <end position="21"/>
    </location>
</feature>
<reference evidence="11 12" key="1">
    <citation type="submission" date="2015-04" db="EMBL/GenBank/DDBJ databases">
        <title>Complete genome sequence of Schizopora paradoxa KUC8140, a cosmopolitan wood degrader in East Asia.</title>
        <authorList>
            <consortium name="DOE Joint Genome Institute"/>
            <person name="Min B."/>
            <person name="Park H."/>
            <person name="Jang Y."/>
            <person name="Kim J.-J."/>
            <person name="Kim K.H."/>
            <person name="Pangilinan J."/>
            <person name="Lipzen A."/>
            <person name="Riley R."/>
            <person name="Grigoriev I.V."/>
            <person name="Spatafora J.W."/>
            <person name="Choi I.-G."/>
        </authorList>
    </citation>
    <scope>NUCLEOTIDE SEQUENCE [LARGE SCALE GENOMIC DNA]</scope>
    <source>
        <strain evidence="11 12">KUC8140</strain>
    </source>
</reference>
<feature type="compositionally biased region" description="Low complexity" evidence="8">
    <location>
        <begin position="661"/>
        <end position="678"/>
    </location>
</feature>
<keyword evidence="7" id="KW-0175">Coiled coil</keyword>
<dbReference type="Gene3D" id="1.20.1270.60">
    <property type="entry name" value="Arfaptin homology (AH) domain/BAR domain"/>
    <property type="match status" value="1"/>
</dbReference>
<feature type="compositionally biased region" description="Low complexity" evidence="8">
    <location>
        <begin position="742"/>
        <end position="752"/>
    </location>
</feature>
<feature type="compositionally biased region" description="Polar residues" evidence="8">
    <location>
        <begin position="620"/>
        <end position="641"/>
    </location>
</feature>
<dbReference type="InterPro" id="IPR001060">
    <property type="entry name" value="FCH_dom"/>
</dbReference>
<feature type="region of interest" description="Disordered" evidence="8">
    <location>
        <begin position="418"/>
        <end position="552"/>
    </location>
</feature>
<evidence type="ECO:0000256" key="5">
    <source>
        <dbReference type="ARBA" id="ARBA00023212"/>
    </source>
</evidence>
<accession>A0A0H2RDS6</accession>
<sequence length="897" mass="98310">MTARRQSSTTSLSKYARTTSPDLSNRSLDFCNAFWGARDEGVEVLFARMRGAARTVDELRAFWKERASIEEDYAKRMAKLAKQTLGKDEIGELRNSLDSLRLETDRQASSHSTLAQQLRTELENPATAFTTKQTSFKRIYQSAIEKQFKTKQTQESYVAKAREKYESDCMRINSYTAQSSLVQGKDLDKINAKLDRAKQTVTANERDFANFARALQETVQKWEKDWKSFSDGCQDLEEERIEFMKDNVWAYANAVSTVCVSDDESCEKIRLALEQLEPERDMENFVRDYGTGNEVSEPPRFFSYTNPESSSSSSSRQATKYAHFPRASQRQFPPPPARPPPEEEPLDAGNAGIGAGDRPTSVSYSRPASAAANHDVHTTAAPSSASIRTSTVVDNPSPVKSETQGIHKTMLQVGENAYEVEPEKDPQLSRPATATSPAPSGSKVGGGDDPLAKQMANLQMSAAGSVRRSSTSVTRPSATPVPAPAASTSPPPRSAAGLHSPSNSQQINLHNSADMIVGGYPTSPSRSHSPANPQAPAAVFMQPNNQKPADNTLPVVDNVLASYSQSFPGERRSLSRSNSPAAGLTENRNSIVDRPKSREGHAGIGAHGRTPSPQPIRPTSVAQQRPPSTSNVVRPTSSASVGISLDPTGRVAHDDLALRYQEQQQQQQQQMYNQQPQQPHFPPQRNPSVQMPSNIPRQQSYQPPAAPYQAPSPQAPYSHAPPAQVNPPPMHPTTLYNPHTSQPPYQQQQMYQQPPPPPQMQQPAYTPAQPNGANRMSVPGYQPVNNINGGHHEPDPGYGSNGFHPPPNNVRRSPSPGPGVNGSPTGAYTDDGKPILFYVKAMYDYKATIDEEFDFTNGDVIAVTSTPEDGWWTGMLLDDTRRVPGRTVFPSNFVCLF</sequence>
<keyword evidence="2 6" id="KW-0728">SH3 domain</keyword>
<evidence type="ECO:0008006" key="13">
    <source>
        <dbReference type="Google" id="ProtNLM"/>
    </source>
</evidence>
<feature type="domain" description="SH3" evidence="9">
    <location>
        <begin position="834"/>
        <end position="897"/>
    </location>
</feature>
<dbReference type="PANTHER" id="PTHR23065:SF7">
    <property type="entry name" value="NOSTRIN, ISOFORM H"/>
    <property type="match status" value="1"/>
</dbReference>
<dbReference type="Gene3D" id="2.30.30.40">
    <property type="entry name" value="SH3 Domains"/>
    <property type="match status" value="1"/>
</dbReference>
<dbReference type="Pfam" id="PF00018">
    <property type="entry name" value="SH3_1"/>
    <property type="match status" value="1"/>
</dbReference>
<dbReference type="SUPFAM" id="SSF103657">
    <property type="entry name" value="BAR/IMD domain-like"/>
    <property type="match status" value="1"/>
</dbReference>
<feature type="compositionally biased region" description="Polar residues" evidence="8">
    <location>
        <begin position="575"/>
        <end position="590"/>
    </location>
</feature>
<dbReference type="InterPro" id="IPR036028">
    <property type="entry name" value="SH3-like_dom_sf"/>
</dbReference>
<feature type="compositionally biased region" description="Low complexity" evidence="8">
    <location>
        <begin position="698"/>
        <end position="718"/>
    </location>
</feature>
<feature type="compositionally biased region" description="Pro residues" evidence="8">
    <location>
        <begin position="479"/>
        <end position="493"/>
    </location>
</feature>
<evidence type="ECO:0000256" key="2">
    <source>
        <dbReference type="ARBA" id="ARBA00022443"/>
    </source>
</evidence>
<gene>
    <name evidence="11" type="ORF">SCHPADRAFT_922307</name>
</gene>
<dbReference type="PROSITE" id="PS51741">
    <property type="entry name" value="F_BAR"/>
    <property type="match status" value="1"/>
</dbReference>
<keyword evidence="3" id="KW-0963">Cytoplasm</keyword>
<dbReference type="AlphaFoldDB" id="A0A0H2RDS6"/>
<feature type="compositionally biased region" description="Polar residues" evidence="8">
    <location>
        <begin position="380"/>
        <end position="406"/>
    </location>
</feature>
<evidence type="ECO:0000259" key="9">
    <source>
        <dbReference type="PROSITE" id="PS50002"/>
    </source>
</evidence>
<feature type="compositionally biased region" description="Polar residues" evidence="8">
    <location>
        <begin position="500"/>
        <end position="511"/>
    </location>
</feature>
<feature type="compositionally biased region" description="Low complexity" evidence="8">
    <location>
        <begin position="461"/>
        <end position="478"/>
    </location>
</feature>
<evidence type="ECO:0000313" key="11">
    <source>
        <dbReference type="EMBL" id="KLO09702.1"/>
    </source>
</evidence>
<feature type="region of interest" description="Disordered" evidence="8">
    <location>
        <begin position="289"/>
        <end position="406"/>
    </location>
</feature>
<keyword evidence="4" id="KW-0597">Phosphoprotein</keyword>
<dbReference type="GO" id="GO:0030036">
    <property type="term" value="P:actin cytoskeleton organization"/>
    <property type="evidence" value="ECO:0007669"/>
    <property type="project" value="UniProtKB-ARBA"/>
</dbReference>
<dbReference type="CDD" id="cd07651">
    <property type="entry name" value="F-BAR_PombeCdc15_like"/>
    <property type="match status" value="1"/>
</dbReference>
<feature type="compositionally biased region" description="Polar residues" evidence="8">
    <location>
        <begin position="430"/>
        <end position="439"/>
    </location>
</feature>
<keyword evidence="5" id="KW-0206">Cytoskeleton</keyword>
<evidence type="ECO:0000256" key="3">
    <source>
        <dbReference type="ARBA" id="ARBA00022490"/>
    </source>
</evidence>